<dbReference type="SUPFAM" id="SSF52402">
    <property type="entry name" value="Adenine nucleotide alpha hydrolases-like"/>
    <property type="match status" value="2"/>
</dbReference>
<dbReference type="KEGG" id="trs:Terro_2550"/>
<dbReference type="HOGENOM" id="CLU_908910_0_0_0"/>
<sequence length="306" mass="33300">MKGNIPMSTTALPTYPYAIPHEILFAFDPTDDSQKVMECAKSLAKRFGSHITVAHVSQPVSPFVAPEAMYFEDLDNQAAARTDAQLDQAVEDLRASGLKADKSEHWGMVSDELQKLAREKSADLLVLGTHAPRGLDRLFFGSTAEDVADRSGWPVMIVGPKAETPSGVWSPREVVCIVGQTREDVGTAVYGYHLSRQVGAAFTLFTISDSVTELPDPIESELFLRSLAEELPGVDVAQEIPRREIRKGIAKDCVMRLLKELAPGAVVMPAEKAGPMHTHFNRGLLSDVVGEAKCPVIVITSDDRSC</sequence>
<comment type="similarity">
    <text evidence="1">Belongs to the universal stress protein A family.</text>
</comment>
<gene>
    <name evidence="3" type="ordered locus">Terro_2186</name>
    <name evidence="4" type="ordered locus">Terro_2550</name>
</gene>
<evidence type="ECO:0000313" key="5">
    <source>
        <dbReference type="Proteomes" id="UP000006056"/>
    </source>
</evidence>
<evidence type="ECO:0000256" key="1">
    <source>
        <dbReference type="ARBA" id="ARBA00008791"/>
    </source>
</evidence>
<evidence type="ECO:0000313" key="4">
    <source>
        <dbReference type="EMBL" id="AFL88794.1"/>
    </source>
</evidence>
<dbReference type="EMBL" id="CP003379">
    <property type="protein sequence ID" value="AFL88794.1"/>
    <property type="molecule type" value="Genomic_DNA"/>
</dbReference>
<dbReference type="PANTHER" id="PTHR46268:SF6">
    <property type="entry name" value="UNIVERSAL STRESS PROTEIN UP12"/>
    <property type="match status" value="1"/>
</dbReference>
<organism evidence="3 5">
    <name type="scientific">Terriglobus roseus (strain DSM 18391 / NRRL B-41598 / KBS 63)</name>
    <dbReference type="NCBI Taxonomy" id="926566"/>
    <lineage>
        <taxon>Bacteria</taxon>
        <taxon>Pseudomonadati</taxon>
        <taxon>Acidobacteriota</taxon>
        <taxon>Terriglobia</taxon>
        <taxon>Terriglobales</taxon>
        <taxon>Acidobacteriaceae</taxon>
        <taxon>Terriglobus</taxon>
    </lineage>
</organism>
<dbReference type="PRINTS" id="PR01438">
    <property type="entry name" value="UNVRSLSTRESS"/>
</dbReference>
<accession>I3ZGT4</accession>
<dbReference type="Proteomes" id="UP000006056">
    <property type="component" value="Chromosome"/>
</dbReference>
<dbReference type="Gene3D" id="3.40.50.12370">
    <property type="match status" value="1"/>
</dbReference>
<keyword evidence="5" id="KW-1185">Reference proteome</keyword>
<dbReference type="eggNOG" id="COG0589">
    <property type="taxonomic scope" value="Bacteria"/>
</dbReference>
<name>I3ZGT4_TERRK</name>
<evidence type="ECO:0000259" key="2">
    <source>
        <dbReference type="Pfam" id="PF00582"/>
    </source>
</evidence>
<dbReference type="InterPro" id="IPR006015">
    <property type="entry name" value="Universal_stress_UspA"/>
</dbReference>
<dbReference type="KEGG" id="trs:Terro_2186"/>
<feature type="domain" description="UspA" evidence="2">
    <location>
        <begin position="22"/>
        <end position="158"/>
    </location>
</feature>
<dbReference type="AlphaFoldDB" id="I3ZGT4"/>
<dbReference type="InterPro" id="IPR006016">
    <property type="entry name" value="UspA"/>
</dbReference>
<protein>
    <submittedName>
        <fullName evidence="3">Universal stress protein UspA-like protein</fullName>
    </submittedName>
</protein>
<reference evidence="3 5" key="1">
    <citation type="submission" date="2012-06" db="EMBL/GenBank/DDBJ databases">
        <title>Complete genome of Terriglobus roseus DSM 18391.</title>
        <authorList>
            <consortium name="US DOE Joint Genome Institute (JGI-PGF)"/>
            <person name="Lucas S."/>
            <person name="Copeland A."/>
            <person name="Lapidus A."/>
            <person name="Glavina del Rio T."/>
            <person name="Dalin E."/>
            <person name="Tice H."/>
            <person name="Bruce D."/>
            <person name="Goodwin L."/>
            <person name="Pitluck S."/>
            <person name="Peters L."/>
            <person name="Mikhailova N."/>
            <person name="Munk A.C.C."/>
            <person name="Kyrpides N."/>
            <person name="Mavromatis K."/>
            <person name="Ivanova N."/>
            <person name="Brettin T."/>
            <person name="Detter J.C."/>
            <person name="Han C."/>
            <person name="Larimer F."/>
            <person name="Land M."/>
            <person name="Hauser L."/>
            <person name="Markowitz V."/>
            <person name="Cheng J.-F."/>
            <person name="Hugenholtz P."/>
            <person name="Woyke T."/>
            <person name="Wu D."/>
            <person name="Brambilla E."/>
            <person name="Klenk H.-P."/>
            <person name="Eisen J.A."/>
        </authorList>
    </citation>
    <scope>NUCLEOTIDE SEQUENCE [LARGE SCALE GENOMIC DNA]</scope>
    <source>
        <strain evidence="3">DSM 18391</strain>
        <strain evidence="5">DSM 18391 / NRRL B-41598 / KBS 63</strain>
    </source>
</reference>
<evidence type="ECO:0000313" key="3">
    <source>
        <dbReference type="EMBL" id="AFL88452.1"/>
    </source>
</evidence>
<proteinExistence type="inferred from homology"/>
<dbReference type="CDD" id="cd00293">
    <property type="entry name" value="USP-like"/>
    <property type="match status" value="1"/>
</dbReference>
<dbReference type="STRING" id="926566.Terro_2186"/>
<dbReference type="Pfam" id="PF00582">
    <property type="entry name" value="Usp"/>
    <property type="match status" value="1"/>
</dbReference>
<dbReference type="PANTHER" id="PTHR46268">
    <property type="entry name" value="STRESS RESPONSE PROTEIN NHAX"/>
    <property type="match status" value="1"/>
</dbReference>
<dbReference type="EMBL" id="CP003379">
    <property type="protein sequence ID" value="AFL88452.1"/>
    <property type="molecule type" value="Genomic_DNA"/>
</dbReference>